<keyword evidence="3" id="KW-1185">Reference proteome</keyword>
<evidence type="ECO:0000256" key="1">
    <source>
        <dbReference type="SAM" id="MobiDB-lite"/>
    </source>
</evidence>
<evidence type="ECO:0000313" key="3">
    <source>
        <dbReference type="Proteomes" id="UP000191500"/>
    </source>
</evidence>
<dbReference type="STRING" id="36646.A0A1V6V3C0"/>
<sequence length="172" mass="19121">MAIENEIRQTESPLDFVPPLNYVRLVFPLPLKPDADDKLVFTDLHQALHNTFSDCEFVQVILDSMMDLDAVEPVMSNPWEGNSSSRMAMESVRPSYYSDASERGSARRSQEDRSSDSDGSSMTSVSKVKFSVTCQRGKLKSVVKHIVDAAMAESGELATEEDQVTLTLQLRG</sequence>
<gene>
    <name evidence="2" type="ORF">PENCOP_c002G08447</name>
</gene>
<feature type="compositionally biased region" description="Basic and acidic residues" evidence="1">
    <location>
        <begin position="100"/>
        <end position="116"/>
    </location>
</feature>
<name>A0A1V6V3C0_9EURO</name>
<reference evidence="3" key="1">
    <citation type="journal article" date="2017" name="Nat. Microbiol.">
        <title>Global analysis of biosynthetic gene clusters reveals vast potential of secondary metabolite production in Penicillium species.</title>
        <authorList>
            <person name="Nielsen J.C."/>
            <person name="Grijseels S."/>
            <person name="Prigent S."/>
            <person name="Ji B."/>
            <person name="Dainat J."/>
            <person name="Nielsen K.F."/>
            <person name="Frisvad J.C."/>
            <person name="Workman M."/>
            <person name="Nielsen J."/>
        </authorList>
    </citation>
    <scope>NUCLEOTIDE SEQUENCE [LARGE SCALE GENOMIC DNA]</scope>
    <source>
        <strain evidence="3">IBT 31321</strain>
    </source>
</reference>
<proteinExistence type="predicted"/>
<comment type="caution">
    <text evidence="2">The sequence shown here is derived from an EMBL/GenBank/DDBJ whole genome shotgun (WGS) entry which is preliminary data.</text>
</comment>
<protein>
    <submittedName>
        <fullName evidence="2">Uncharacterized protein</fullName>
    </submittedName>
</protein>
<organism evidence="2 3">
    <name type="scientific">Penicillium coprophilum</name>
    <dbReference type="NCBI Taxonomy" id="36646"/>
    <lineage>
        <taxon>Eukaryota</taxon>
        <taxon>Fungi</taxon>
        <taxon>Dikarya</taxon>
        <taxon>Ascomycota</taxon>
        <taxon>Pezizomycotina</taxon>
        <taxon>Eurotiomycetes</taxon>
        <taxon>Eurotiomycetidae</taxon>
        <taxon>Eurotiales</taxon>
        <taxon>Aspergillaceae</taxon>
        <taxon>Penicillium</taxon>
    </lineage>
</organism>
<dbReference type="AlphaFoldDB" id="A0A1V6V3C0"/>
<dbReference type="Proteomes" id="UP000191500">
    <property type="component" value="Unassembled WGS sequence"/>
</dbReference>
<accession>A0A1V6V3C0</accession>
<feature type="region of interest" description="Disordered" evidence="1">
    <location>
        <begin position="76"/>
        <end position="123"/>
    </location>
</feature>
<evidence type="ECO:0000313" key="2">
    <source>
        <dbReference type="EMBL" id="OQE45108.1"/>
    </source>
</evidence>
<dbReference type="EMBL" id="MDDG01000002">
    <property type="protein sequence ID" value="OQE45108.1"/>
    <property type="molecule type" value="Genomic_DNA"/>
</dbReference>